<dbReference type="InterPro" id="IPR010001">
    <property type="entry name" value="BofA"/>
</dbReference>
<reference evidence="2 3" key="1">
    <citation type="journal article" date="2019" name="Microorganisms">
        <title>Paenibacillus lutrae sp. nov., A Chitinolytic Species Isolated from A River Otter in Castril Natural Park, Granada, Spain.</title>
        <authorList>
            <person name="Rodriguez M."/>
            <person name="Reina J.C."/>
            <person name="Bejar V."/>
            <person name="Llamas I."/>
        </authorList>
    </citation>
    <scope>NUCLEOTIDE SEQUENCE [LARGE SCALE GENOMIC DNA]</scope>
    <source>
        <strain evidence="2 3">N10</strain>
    </source>
</reference>
<dbReference type="Pfam" id="PF07441">
    <property type="entry name" value="BofA"/>
    <property type="match status" value="1"/>
</dbReference>
<accession>A0A7X3FMU1</accession>
<evidence type="ECO:0000256" key="1">
    <source>
        <dbReference type="SAM" id="Phobius"/>
    </source>
</evidence>
<feature type="transmembrane region" description="Helical" evidence="1">
    <location>
        <begin position="32"/>
        <end position="51"/>
    </location>
</feature>
<dbReference type="Proteomes" id="UP000490800">
    <property type="component" value="Unassembled WGS sequence"/>
</dbReference>
<dbReference type="AlphaFoldDB" id="A0A7X3FMU1"/>
<evidence type="ECO:0000313" key="3">
    <source>
        <dbReference type="Proteomes" id="UP000490800"/>
    </source>
</evidence>
<keyword evidence="1" id="KW-0812">Transmembrane</keyword>
<dbReference type="OrthoDB" id="2664502at2"/>
<name>A0A7X3FMU1_9BACL</name>
<proteinExistence type="predicted"/>
<dbReference type="RefSeq" id="WP_157338870.1">
    <property type="nucleotide sequence ID" value="NZ_RHLK01000027.1"/>
</dbReference>
<comment type="caution">
    <text evidence="2">The sequence shown here is derived from an EMBL/GenBank/DDBJ whole genome shotgun (WGS) entry which is preliminary data.</text>
</comment>
<sequence length="87" mass="9198">MKAAMWALLVLSVGALLFLLIRQPGTRRVLSAIGVHVVVAAFLLYGAHLLSGYTQIVLPINPWTVGLVAVLGMPGLLLLGALKLTLI</sequence>
<evidence type="ECO:0000313" key="2">
    <source>
        <dbReference type="EMBL" id="MVP02517.1"/>
    </source>
</evidence>
<dbReference type="EMBL" id="RHLK01000027">
    <property type="protein sequence ID" value="MVP02517.1"/>
    <property type="molecule type" value="Genomic_DNA"/>
</dbReference>
<keyword evidence="1" id="KW-1133">Transmembrane helix</keyword>
<keyword evidence="1" id="KW-0472">Membrane</keyword>
<organism evidence="2 3">
    <name type="scientific">Paenibacillus lutrae</name>
    <dbReference type="NCBI Taxonomy" id="2078573"/>
    <lineage>
        <taxon>Bacteria</taxon>
        <taxon>Bacillati</taxon>
        <taxon>Bacillota</taxon>
        <taxon>Bacilli</taxon>
        <taxon>Bacillales</taxon>
        <taxon>Paenibacillaceae</taxon>
        <taxon>Paenibacillus</taxon>
    </lineage>
</organism>
<gene>
    <name evidence="2" type="ORF">EDM21_23835</name>
</gene>
<feature type="transmembrane region" description="Helical" evidence="1">
    <location>
        <begin position="63"/>
        <end position="82"/>
    </location>
</feature>
<keyword evidence="3" id="KW-1185">Reference proteome</keyword>
<protein>
    <submittedName>
        <fullName evidence="2">Pro-sigmaK processing inhibitor BofA</fullName>
    </submittedName>
</protein>